<dbReference type="SUPFAM" id="SSF56436">
    <property type="entry name" value="C-type lectin-like"/>
    <property type="match status" value="1"/>
</dbReference>
<feature type="domain" description="C-type lectin" evidence="3">
    <location>
        <begin position="14"/>
        <end position="89"/>
    </location>
</feature>
<keyword evidence="5" id="KW-1185">Reference proteome</keyword>
<feature type="non-terminal residue" evidence="4">
    <location>
        <position position="1"/>
    </location>
</feature>
<evidence type="ECO:0000256" key="2">
    <source>
        <dbReference type="ARBA" id="ARBA00023157"/>
    </source>
</evidence>
<name>A0A1A6H9M2_NEOLE</name>
<evidence type="ECO:0000313" key="4">
    <source>
        <dbReference type="EMBL" id="OBS75293.1"/>
    </source>
</evidence>
<dbReference type="Pfam" id="PF00059">
    <property type="entry name" value="Lectin_C"/>
    <property type="match status" value="1"/>
</dbReference>
<dbReference type="InterPro" id="IPR001304">
    <property type="entry name" value="C-type_lectin-like"/>
</dbReference>
<dbReference type="AlphaFoldDB" id="A0A1A6H9M2"/>
<feature type="non-terminal residue" evidence="4">
    <location>
        <position position="89"/>
    </location>
</feature>
<dbReference type="PANTHER" id="PTHR46784:SF2">
    <property type="entry name" value="KILLER CELL LECTIN-LIKE RECEPTOR SUBFAMILY B MEMBER 1"/>
    <property type="match status" value="1"/>
</dbReference>
<dbReference type="EMBL" id="LZPO01039674">
    <property type="protein sequence ID" value="OBS75293.1"/>
    <property type="molecule type" value="Genomic_DNA"/>
</dbReference>
<keyword evidence="1" id="KW-0812">Transmembrane</keyword>
<dbReference type="GO" id="GO:0038023">
    <property type="term" value="F:signaling receptor activity"/>
    <property type="evidence" value="ECO:0007669"/>
    <property type="project" value="TreeGrafter"/>
</dbReference>
<accession>A0A1A6H9M2</accession>
<evidence type="ECO:0000259" key="3">
    <source>
        <dbReference type="PROSITE" id="PS50041"/>
    </source>
</evidence>
<gene>
    <name evidence="4" type="ORF">A6R68_14169</name>
</gene>
<dbReference type="GO" id="GO:0042269">
    <property type="term" value="P:regulation of natural killer cell mediated cytotoxicity"/>
    <property type="evidence" value="ECO:0007669"/>
    <property type="project" value="TreeGrafter"/>
</dbReference>
<dbReference type="Proteomes" id="UP000092124">
    <property type="component" value="Unassembled WGS sequence"/>
</dbReference>
<dbReference type="InterPro" id="IPR051527">
    <property type="entry name" value="KLR_subfamily_B"/>
</dbReference>
<keyword evidence="1" id="KW-1133">Transmembrane helix</keyword>
<keyword evidence="1" id="KW-0472">Membrane</keyword>
<dbReference type="GO" id="GO:0005886">
    <property type="term" value="C:plasma membrane"/>
    <property type="evidence" value="ECO:0007669"/>
    <property type="project" value="TreeGrafter"/>
</dbReference>
<dbReference type="Gene3D" id="3.10.100.10">
    <property type="entry name" value="Mannose-Binding Protein A, subunit A"/>
    <property type="match status" value="1"/>
</dbReference>
<organism evidence="4 5">
    <name type="scientific">Neotoma lepida</name>
    <name type="common">Desert woodrat</name>
    <dbReference type="NCBI Taxonomy" id="56216"/>
    <lineage>
        <taxon>Eukaryota</taxon>
        <taxon>Metazoa</taxon>
        <taxon>Chordata</taxon>
        <taxon>Craniata</taxon>
        <taxon>Vertebrata</taxon>
        <taxon>Euteleostomi</taxon>
        <taxon>Mammalia</taxon>
        <taxon>Eutheria</taxon>
        <taxon>Euarchontoglires</taxon>
        <taxon>Glires</taxon>
        <taxon>Rodentia</taxon>
        <taxon>Myomorpha</taxon>
        <taxon>Muroidea</taxon>
        <taxon>Cricetidae</taxon>
        <taxon>Neotominae</taxon>
        <taxon>Neotoma</taxon>
    </lineage>
</organism>
<dbReference type="PROSITE" id="PS50041">
    <property type="entry name" value="C_TYPE_LECTIN_2"/>
    <property type="match status" value="1"/>
</dbReference>
<proteinExistence type="predicted"/>
<dbReference type="STRING" id="56216.A0A1A6H9M2"/>
<comment type="caution">
    <text evidence="4">The sequence shown here is derived from an EMBL/GenBank/DDBJ whole genome shotgun (WGS) entry which is preliminary data.</text>
</comment>
<keyword evidence="2" id="KW-1015">Disulfide bond</keyword>
<dbReference type="PANTHER" id="PTHR46784">
    <property type="entry name" value="KILLER CELL LECTIN-LIKE RECEPTOR SUBFAMILY B MEMBER 1"/>
    <property type="match status" value="1"/>
</dbReference>
<dbReference type="InterPro" id="IPR016187">
    <property type="entry name" value="CTDL_fold"/>
</dbReference>
<reference evidence="4 5" key="1">
    <citation type="submission" date="2016-06" db="EMBL/GenBank/DDBJ databases">
        <title>The Draft Genome Sequence and Annotation of the Desert Woodrat Neotoma lepida.</title>
        <authorList>
            <person name="Campbell M."/>
            <person name="Oakeson K.F."/>
            <person name="Yandell M."/>
            <person name="Halpert J.R."/>
            <person name="Dearing D."/>
        </authorList>
    </citation>
    <scope>NUCLEOTIDE SEQUENCE [LARGE SCALE GENOMIC DNA]</scope>
    <source>
        <strain evidence="4">417</strain>
        <tissue evidence="4">Liver</tissue>
    </source>
</reference>
<sequence>RSTILTCPRDWHPYWDKCLLSSETPRTWAEALADCSVKEATLLLIEDEKELRFIQDFSKRKRQIFYIGLNYIPAKKIWKWINGSIFNPD</sequence>
<dbReference type="InterPro" id="IPR016186">
    <property type="entry name" value="C-type_lectin-like/link_sf"/>
</dbReference>
<evidence type="ECO:0000313" key="5">
    <source>
        <dbReference type="Proteomes" id="UP000092124"/>
    </source>
</evidence>
<protein>
    <recommendedName>
        <fullName evidence="3">C-type lectin domain-containing protein</fullName>
    </recommendedName>
</protein>
<dbReference type="GO" id="GO:0009986">
    <property type="term" value="C:cell surface"/>
    <property type="evidence" value="ECO:0007669"/>
    <property type="project" value="TreeGrafter"/>
</dbReference>
<dbReference type="OrthoDB" id="538816at2759"/>
<evidence type="ECO:0000256" key="1">
    <source>
        <dbReference type="ARBA" id="ARBA00022989"/>
    </source>
</evidence>